<dbReference type="AlphaFoldDB" id="A0A2U1N6D6"/>
<reference evidence="1 2" key="1">
    <citation type="journal article" date="2018" name="Mol. Plant">
        <title>The genome of Artemisia annua provides insight into the evolution of Asteraceae family and artemisinin biosynthesis.</title>
        <authorList>
            <person name="Shen Q."/>
            <person name="Zhang L."/>
            <person name="Liao Z."/>
            <person name="Wang S."/>
            <person name="Yan T."/>
            <person name="Shi P."/>
            <person name="Liu M."/>
            <person name="Fu X."/>
            <person name="Pan Q."/>
            <person name="Wang Y."/>
            <person name="Lv Z."/>
            <person name="Lu X."/>
            <person name="Zhang F."/>
            <person name="Jiang W."/>
            <person name="Ma Y."/>
            <person name="Chen M."/>
            <person name="Hao X."/>
            <person name="Li L."/>
            <person name="Tang Y."/>
            <person name="Lv G."/>
            <person name="Zhou Y."/>
            <person name="Sun X."/>
            <person name="Brodelius P.E."/>
            <person name="Rose J.K.C."/>
            <person name="Tang K."/>
        </authorList>
    </citation>
    <scope>NUCLEOTIDE SEQUENCE [LARGE SCALE GENOMIC DNA]</scope>
    <source>
        <strain evidence="2">cv. Huhao1</strain>
        <tissue evidence="1">Leaf</tissue>
    </source>
</reference>
<sequence length="99" mass="11217">MDPTVNLPRGSGYVEFKTRSDAKKAQLHMDGESQLHQQTYSFLNLSVERFFERLTMEDAVRMLLGTSSIGLPFPVLPVFMNWNNDGDCSTDLTLVDDDN</sequence>
<dbReference type="STRING" id="35608.A0A2U1N6D6"/>
<dbReference type="Proteomes" id="UP000245207">
    <property type="component" value="Unassembled WGS sequence"/>
</dbReference>
<keyword evidence="2" id="KW-1185">Reference proteome</keyword>
<evidence type="ECO:0000313" key="2">
    <source>
        <dbReference type="Proteomes" id="UP000245207"/>
    </source>
</evidence>
<dbReference type="InterPro" id="IPR035979">
    <property type="entry name" value="RBD_domain_sf"/>
</dbReference>
<evidence type="ECO:0000313" key="1">
    <source>
        <dbReference type="EMBL" id="PWA69078.1"/>
    </source>
</evidence>
<dbReference type="GO" id="GO:0003676">
    <property type="term" value="F:nucleic acid binding"/>
    <property type="evidence" value="ECO:0007669"/>
    <property type="project" value="InterPro"/>
</dbReference>
<dbReference type="SUPFAM" id="SSF54928">
    <property type="entry name" value="RNA-binding domain, RBD"/>
    <property type="match status" value="1"/>
</dbReference>
<name>A0A2U1N6D6_ARTAN</name>
<comment type="caution">
    <text evidence="1">The sequence shown here is derived from an EMBL/GenBank/DDBJ whole genome shotgun (WGS) entry which is preliminary data.</text>
</comment>
<dbReference type="OrthoDB" id="252020at2759"/>
<proteinExistence type="predicted"/>
<gene>
    <name evidence="1" type="ORF">CTI12_AA303150</name>
</gene>
<protein>
    <submittedName>
        <fullName evidence="1">Serine/arginine-rich splicing factor SR45</fullName>
    </submittedName>
</protein>
<dbReference type="EMBL" id="PKPP01003507">
    <property type="protein sequence ID" value="PWA69078.1"/>
    <property type="molecule type" value="Genomic_DNA"/>
</dbReference>
<organism evidence="1 2">
    <name type="scientific">Artemisia annua</name>
    <name type="common">Sweet wormwood</name>
    <dbReference type="NCBI Taxonomy" id="35608"/>
    <lineage>
        <taxon>Eukaryota</taxon>
        <taxon>Viridiplantae</taxon>
        <taxon>Streptophyta</taxon>
        <taxon>Embryophyta</taxon>
        <taxon>Tracheophyta</taxon>
        <taxon>Spermatophyta</taxon>
        <taxon>Magnoliopsida</taxon>
        <taxon>eudicotyledons</taxon>
        <taxon>Gunneridae</taxon>
        <taxon>Pentapetalae</taxon>
        <taxon>asterids</taxon>
        <taxon>campanulids</taxon>
        <taxon>Asterales</taxon>
        <taxon>Asteraceae</taxon>
        <taxon>Asteroideae</taxon>
        <taxon>Anthemideae</taxon>
        <taxon>Artemisiinae</taxon>
        <taxon>Artemisia</taxon>
    </lineage>
</organism>
<accession>A0A2U1N6D6</accession>